<proteinExistence type="predicted"/>
<feature type="compositionally biased region" description="Polar residues" evidence="1">
    <location>
        <begin position="293"/>
        <end position="303"/>
    </location>
</feature>
<evidence type="ECO:0000313" key="4">
    <source>
        <dbReference type="Proteomes" id="UP000317638"/>
    </source>
</evidence>
<dbReference type="Proteomes" id="UP000317638">
    <property type="component" value="Unassembled WGS sequence"/>
</dbReference>
<keyword evidence="4" id="KW-1185">Reference proteome</keyword>
<dbReference type="InterPro" id="IPR047951">
    <property type="entry name" value="Transpos_ISL3"/>
</dbReference>
<dbReference type="Pfam" id="PF01610">
    <property type="entry name" value="DDE_Tnp_ISL3"/>
    <property type="match status" value="1"/>
</dbReference>
<name>A0A553K3W8_9ACTN</name>
<feature type="compositionally biased region" description="Polar residues" evidence="1">
    <location>
        <begin position="238"/>
        <end position="273"/>
    </location>
</feature>
<protein>
    <submittedName>
        <fullName evidence="3">Transposase</fullName>
    </submittedName>
</protein>
<evidence type="ECO:0000256" key="1">
    <source>
        <dbReference type="SAM" id="MobiDB-lite"/>
    </source>
</evidence>
<organism evidence="3 4">
    <name type="scientific">Tessaracoccus rhinocerotis</name>
    <dbReference type="NCBI Taxonomy" id="1689449"/>
    <lineage>
        <taxon>Bacteria</taxon>
        <taxon>Bacillati</taxon>
        <taxon>Actinomycetota</taxon>
        <taxon>Actinomycetes</taxon>
        <taxon>Propionibacteriales</taxon>
        <taxon>Propionibacteriaceae</taxon>
        <taxon>Tessaracoccus</taxon>
    </lineage>
</organism>
<sequence length="391" mass="42819">MKVIGVDEHCWRHTRHGDKFVTVVIDLTPVRDDTGRSRLLDMVEGRSKEVFKSWLEAQTPEFRAGVEIVAMDGFSGYKSATTEAVPDATTVMDPFHVVALAGDKLNQTRQRVQRELTGGRGRKNDPLYKARRLLQTGIGLLTGRQNTRLDALFDVEDHDEVEVTWGVYQNIIAAYRDKNRAAGRAALSKLIDSIKAGVPNGWPNSLSSAGPCTSDVMTSWRSSTIPVPATDPRKRSMAVSNTSAASLSGSGTRPTTDSGHSSKQADSDPNSTHICEEPSRSRNVSRAGDEQLQRGQPQGRFQHSQRFLSSDAISPLMSAAERITVRAIPPSTELTTVRATRARMLQSRVVPITFIPVMVSNIAPATAGAVRRRHSNPTMAVLCIREVPKAR</sequence>
<dbReference type="InterPro" id="IPR002560">
    <property type="entry name" value="Transposase_DDE"/>
</dbReference>
<dbReference type="EMBL" id="VKKG01000001">
    <property type="protein sequence ID" value="TRY19409.1"/>
    <property type="molecule type" value="Genomic_DNA"/>
</dbReference>
<feature type="domain" description="Transposase IS204/IS1001/IS1096/IS1165 DDE" evidence="2">
    <location>
        <begin position="4"/>
        <end position="195"/>
    </location>
</feature>
<feature type="region of interest" description="Disordered" evidence="1">
    <location>
        <begin position="223"/>
        <end position="303"/>
    </location>
</feature>
<accession>A0A553K3W8</accession>
<dbReference type="PANTHER" id="PTHR33498">
    <property type="entry name" value="TRANSPOSASE FOR INSERTION SEQUENCE ELEMENT IS1557"/>
    <property type="match status" value="1"/>
</dbReference>
<dbReference type="PANTHER" id="PTHR33498:SF1">
    <property type="entry name" value="TRANSPOSASE FOR INSERTION SEQUENCE ELEMENT IS1557"/>
    <property type="match status" value="1"/>
</dbReference>
<comment type="caution">
    <text evidence="3">The sequence shown here is derived from an EMBL/GenBank/DDBJ whole genome shotgun (WGS) entry which is preliminary data.</text>
</comment>
<evidence type="ECO:0000313" key="3">
    <source>
        <dbReference type="EMBL" id="TRY19409.1"/>
    </source>
</evidence>
<dbReference type="OrthoDB" id="5150170at2"/>
<evidence type="ECO:0000259" key="2">
    <source>
        <dbReference type="Pfam" id="PF01610"/>
    </source>
</evidence>
<reference evidence="3 4" key="1">
    <citation type="submission" date="2019-07" db="EMBL/GenBank/DDBJ databases">
        <authorList>
            <person name="Zhou L.-Y."/>
        </authorList>
    </citation>
    <scope>NUCLEOTIDE SEQUENCE [LARGE SCALE GENOMIC DNA]</scope>
    <source>
        <strain evidence="3 4">YIM 101269</strain>
    </source>
</reference>
<dbReference type="AlphaFoldDB" id="A0A553K3W8"/>
<gene>
    <name evidence="3" type="ORF">FOJ82_00375</name>
</gene>